<dbReference type="GO" id="GO:0005739">
    <property type="term" value="C:mitochondrion"/>
    <property type="evidence" value="ECO:0007669"/>
    <property type="project" value="TreeGrafter"/>
</dbReference>
<evidence type="ECO:0000256" key="1">
    <source>
        <dbReference type="ARBA" id="ARBA00022741"/>
    </source>
</evidence>
<feature type="compositionally biased region" description="Polar residues" evidence="5">
    <location>
        <begin position="1386"/>
        <end position="1412"/>
    </location>
</feature>
<keyword evidence="4" id="KW-0175">Coiled coil</keyword>
<name>A0A1Q9DRJ5_SYMMI</name>
<dbReference type="PANTHER" id="PTHR12169">
    <property type="entry name" value="ATPASE N2B"/>
    <property type="match status" value="1"/>
</dbReference>
<dbReference type="GO" id="GO:0003677">
    <property type="term" value="F:DNA binding"/>
    <property type="evidence" value="ECO:0007669"/>
    <property type="project" value="InterPro"/>
</dbReference>
<feature type="compositionally biased region" description="Basic and acidic residues" evidence="5">
    <location>
        <begin position="1899"/>
        <end position="1914"/>
    </location>
</feature>
<dbReference type="SUPFAM" id="SSF48371">
    <property type="entry name" value="ARM repeat"/>
    <property type="match status" value="1"/>
</dbReference>
<dbReference type="PANTHER" id="PTHR12169:SF29">
    <property type="entry name" value="AFG1-LIKE ATPASE FAMILY PROTEIN"/>
    <property type="match status" value="1"/>
</dbReference>
<evidence type="ECO:0000256" key="4">
    <source>
        <dbReference type="SAM" id="Coils"/>
    </source>
</evidence>
<feature type="compositionally biased region" description="Polar residues" evidence="5">
    <location>
        <begin position="2672"/>
        <end position="2681"/>
    </location>
</feature>
<keyword evidence="3" id="KW-0233">DNA recombination</keyword>
<comment type="caution">
    <text evidence="6">The sequence shown here is derived from an EMBL/GenBank/DDBJ whole genome shotgun (WGS) entry which is preliminary data.</text>
</comment>
<feature type="region of interest" description="Disordered" evidence="5">
    <location>
        <begin position="3458"/>
        <end position="3488"/>
    </location>
</feature>
<feature type="region of interest" description="Disordered" evidence="5">
    <location>
        <begin position="1889"/>
        <end position="1934"/>
    </location>
</feature>
<keyword evidence="2" id="KW-0067">ATP-binding</keyword>
<dbReference type="InterPro" id="IPR013762">
    <property type="entry name" value="Integrase-like_cat_sf"/>
</dbReference>
<dbReference type="Gene3D" id="2.120.10.80">
    <property type="entry name" value="Kelch-type beta propeller"/>
    <property type="match status" value="1"/>
</dbReference>
<feature type="region of interest" description="Disordered" evidence="5">
    <location>
        <begin position="1744"/>
        <end position="1778"/>
    </location>
</feature>
<dbReference type="Proteomes" id="UP000186817">
    <property type="component" value="Unassembled WGS sequence"/>
</dbReference>
<dbReference type="GO" id="GO:0006310">
    <property type="term" value="P:DNA recombination"/>
    <property type="evidence" value="ECO:0007669"/>
    <property type="project" value="UniProtKB-KW"/>
</dbReference>
<accession>A0A1Q9DRJ5</accession>
<feature type="compositionally biased region" description="Acidic residues" evidence="5">
    <location>
        <begin position="1760"/>
        <end position="1772"/>
    </location>
</feature>
<dbReference type="Gene3D" id="3.40.525.10">
    <property type="entry name" value="CRAL-TRIO lipid binding domain"/>
    <property type="match status" value="1"/>
</dbReference>
<proteinExistence type="predicted"/>
<feature type="coiled-coil region" evidence="4">
    <location>
        <begin position="2476"/>
        <end position="2581"/>
    </location>
</feature>
<dbReference type="Pfam" id="PF03969">
    <property type="entry name" value="AFG1_ATPase"/>
    <property type="match status" value="1"/>
</dbReference>
<protein>
    <submittedName>
        <fullName evidence="6">Putative ATPase N2B</fullName>
    </submittedName>
</protein>
<dbReference type="SUPFAM" id="SSF56349">
    <property type="entry name" value="DNA breaking-rejoining enzymes"/>
    <property type="match status" value="1"/>
</dbReference>
<feature type="compositionally biased region" description="Basic and acidic residues" evidence="5">
    <location>
        <begin position="2344"/>
        <end position="2368"/>
    </location>
</feature>
<dbReference type="InterPro" id="IPR005654">
    <property type="entry name" value="ATPase_AFG1-like"/>
</dbReference>
<evidence type="ECO:0000313" key="7">
    <source>
        <dbReference type="Proteomes" id="UP000186817"/>
    </source>
</evidence>
<keyword evidence="7" id="KW-1185">Reference proteome</keyword>
<dbReference type="EMBL" id="LSRX01000421">
    <property type="protein sequence ID" value="OLP97792.1"/>
    <property type="molecule type" value="Genomic_DNA"/>
</dbReference>
<dbReference type="GO" id="GO:0005524">
    <property type="term" value="F:ATP binding"/>
    <property type="evidence" value="ECO:0007669"/>
    <property type="project" value="UniProtKB-KW"/>
</dbReference>
<evidence type="ECO:0000256" key="3">
    <source>
        <dbReference type="ARBA" id="ARBA00023172"/>
    </source>
</evidence>
<feature type="region of interest" description="Disordered" evidence="5">
    <location>
        <begin position="2899"/>
        <end position="3006"/>
    </location>
</feature>
<feature type="compositionally biased region" description="Polar residues" evidence="5">
    <location>
        <begin position="2688"/>
        <end position="2703"/>
    </location>
</feature>
<dbReference type="InterPro" id="IPR036865">
    <property type="entry name" value="CRAL-TRIO_dom_sf"/>
</dbReference>
<evidence type="ECO:0000256" key="5">
    <source>
        <dbReference type="SAM" id="MobiDB-lite"/>
    </source>
</evidence>
<dbReference type="InterPro" id="IPR011010">
    <property type="entry name" value="DNA_brk_join_enz"/>
</dbReference>
<dbReference type="OrthoDB" id="432528at2759"/>
<gene>
    <name evidence="6" type="ORF">AK812_SmicGene19840</name>
</gene>
<reference evidence="6 7" key="1">
    <citation type="submission" date="2016-02" db="EMBL/GenBank/DDBJ databases">
        <title>Genome analysis of coral dinoflagellate symbionts highlights evolutionary adaptations to a symbiotic lifestyle.</title>
        <authorList>
            <person name="Aranda M."/>
            <person name="Li Y."/>
            <person name="Liew Y.J."/>
            <person name="Baumgarten S."/>
            <person name="Simakov O."/>
            <person name="Wilson M."/>
            <person name="Piel J."/>
            <person name="Ashoor H."/>
            <person name="Bougouffa S."/>
            <person name="Bajic V.B."/>
            <person name="Ryu T."/>
            <person name="Ravasi T."/>
            <person name="Bayer T."/>
            <person name="Micklem G."/>
            <person name="Kim H."/>
            <person name="Bhak J."/>
            <person name="Lajeunesse T.C."/>
            <person name="Voolstra C.R."/>
        </authorList>
    </citation>
    <scope>NUCLEOTIDE SEQUENCE [LARGE SCALE GENOMIC DNA]</scope>
    <source>
        <strain evidence="6 7">CCMP2467</strain>
    </source>
</reference>
<keyword evidence="1" id="KW-0547">Nucleotide-binding</keyword>
<evidence type="ECO:0000313" key="6">
    <source>
        <dbReference type="EMBL" id="OLP97792.1"/>
    </source>
</evidence>
<dbReference type="InterPro" id="IPR015915">
    <property type="entry name" value="Kelch-typ_b-propeller"/>
</dbReference>
<feature type="region of interest" description="Disordered" evidence="5">
    <location>
        <begin position="1998"/>
        <end position="2029"/>
    </location>
</feature>
<dbReference type="GO" id="GO:0015074">
    <property type="term" value="P:DNA integration"/>
    <property type="evidence" value="ECO:0007669"/>
    <property type="project" value="InterPro"/>
</dbReference>
<dbReference type="Pfam" id="PF24681">
    <property type="entry name" value="Kelch_KLHDC2_KLHL20_DRC7"/>
    <property type="match status" value="1"/>
</dbReference>
<sequence length="3488" mass="384964">MLPRRVLELLRYRFARCGHINVQEVSDIGRFDICLAAARVPKNPSKWLRLLLLLAGDIKPHPGPALQPRGPLDLQSGFAASTRHKMQKSLDAFAMWLLSEFNLQLAQVLTCATTASTALRAFGLHLYATGLPRYLLVYAITAVQDLRPQMRGSLTGAWQIDKKWQLAEPGSCRPVISAPILQAAVSLALLWGWLDWAAITMLGFICMLHPSEFVNLRRCDLVLPRDAMSNDRIAYVHVRNPKTARFARRQHARMEDEATLSYLEALYSNLPQQEQLFRGSMHTYRRQWDAVMSRLGVPHRLSDRGATPGVLRGSGATYLYLECEDVQLVAWRGRWAKMKTVEFYLQEVAANLLLQQLSDSARSRIAVLPSAARRLLSLVTAHRSAQQGANERLEAAFRVACEEQAVGPMLLWIAWGRSMLCQHVANGVAKFTFEELCGNPLSSEDYLALIRSAGIHTFVVSGVPQFGLNLHNEARRFTNFVDALYEQQCRLICSADSSIDDLLTGIDGLCSAEVESDQPAMGIGGTENSLRWHRHGDISFHSSELSPCRPDTFATAEADAEAGTSLRRAPDTMLTGSSSSFLSSKVTWRGISPLQQLVDLKRFGAALLITSECDGAAWQVGGPFEDGPKLLLPGGKYINRSRSRYREQSKIAVELVTTALLEAGVPEECIEHLDCCDDLDASFDPVALIPQFWRRHLNPVTRVRDALIYYFGFSIEGGAWALTWTNVNQESKVCILEPDSILPPVGVEDGVPGARLVVSDAPGSARMWLRPARRLRGVAAWEGDAMPGSSGGPPLARWLAGYMPEAPRGVEAFLQPCPEAGLEDLPCHKVLFWGPSPPESVELASHLLWELTEFVGAETMRSHRPAAIEEILVKGGAEMLLKTLTIVTSRERGQERLALQALWLLQALAAESPAQRWAGTMNEAFQEVMKLTERLLGGFSNSDHPHLLAAILSFFASCASRCAICRDECSAGTQNWASLLQLIHSAFESLELRQGEAAEAAAEAACHMVSQVASHGTLQALGAEHQLFVKLLEMFSGARAGESVIEAAAEALLYITFRCNDLKLEVLQIVSQFQLEQALCDTLLCSSRIGLKQKLLAFLRSIASVQPPSVVLDAFPSACIEGGIIDVIISTLRRHEKDPSMQRWGLAALGAICNVDERFAARGVDGGAATAVLWALGADDLSQAKSLEQDALFCAFALLQSDSGHGHQDLTDLLSPEKLGRLPALTASAVARGLREEGGSSEAALWGLRIFERICQKHALVVEPFVDAILEAMLATSCLHGTMVAGSNAVSHLASVCPGARAKLMRSYVDLIKALQSMGHFAACEGTEDGRQRERELMDWVQVLVDILGPPRPVKSDDQVLCEQLQKEEEEEAASKLASKPGSKAGTKSNQGTKSNAGTKLETASLSRTGTKLGTKEESGLSGYEQDSVAGVMAAAVDSLRETGFAARRCTSRLHEMSSTAYRQGHALRWEVSPKASSVSSRNSECLACLQQIACTDENARQNDIYRYDVRHKCSWPVKIIYALGVDAAQKPSVRTDHSCVVFEASLYIFGGFDGRTRFQDLHLFNTEEREWMQVTDTDNVPVGRFGHSAVVYQFVFGGWDGHDTLDDLYEFSITTSRYRHSAVVHGCCMFVFGGVDKRQAGDAVLPTPSRASQRQARFSDLCEFSFDTRPEPDQRRDSNLECQMSMECGSHMKHRSWSRVKTVAAWVLSGAWTRRKDVSDHGHGIDLALSLVIHHLRALPEQLPRDEKRRRRLQGTGEGDAEAAAEPEIGEVEGPQPENIKEVTRFWNFRSALKPSKNAGFQGYDVLESHLCKICYEREINTASHPRLPAPSRVFEMPRPGLAACRVQFLDSDALTVLAAAFGCTSPQAKRLCLMRLDSRWKSMKAPLTARGGLQSSPRERRPWNESELEGQKVHSRKPFGKAQSASPRPQRFRAVDAVKLAKHELESQNGPLVKAGRLRLSQFSALDECCRCCPWRPVARGFERVAATVYGYLDDDDDSDFSEDPVSRSSQQRTSEEKKEESRSRTETMDEMFEQFFDAIDDLSDSELGNSCGTGLGLVIPKLRNDSEIAAHYNVPLQAINQLKADFPECPSAELARFLARKSVSGNPEKAAKLISAYLEWRRGIPKWPAPPSDLPNPFRFNGFARDGSRLLLLLPCCINVDFKPENYCQQLVRHLDTEVERADTLRFTVLLDCRPHKALGYDAKPVWRLWTHISAMAKMFQVIYPAGDIEMGAFRMFKGLLSTETLKRVRLLYSKLGYAAPAPPRELLEILDVKEVRRENKVFFTGLEAESECNGDLGPVIHEGFYKLSAAVTRPAPSLRQKAATLKETFENRLQNLRRSRPGERERKRPEAGTEAEATRPRAPEAETLLALEGAGSQYADAGDTFITAHEDHQSSDLADAGQLVPLASAPLEPTVKDQADALKAALAEADFAKQELTLCVDTLHAYACETSSESRERAALLDSATSTASSSLDKLVQIIERQAAEATEAAQERRELEARIAELEDDAEGLRRMVQRGLREEAELQKEKEQKVAEVLEKQQSLVEADRKGQKLTAQLEEALERIKRRDEEERRAQENLRDGANSPMMAFSTFVLGPDQVPSSGPATSLGSIGGDVLKEKTEAKRLERHQTNLSGASSTTRTSLLLTAGAGSAGLHVPPSGRQSGRLDTVPSQNLSRSATPDGVPTQGSSNHSDQDSSATPPQIKKVSTRRRSEEEDSTDSEAEADVPRASPLASSFPALVPYLDFQKADVEAEKIKVQTASQNHEHLEKHMVMLQEERQQHLERNQLLQHAVDATLERILVWVQAVYDSLHDFGPRSVQQDAEALVAIRDMLAWLAQRSCKAWVDPPDNLEQALASHEDRLRSALALAESQSSAGEVEELRRALQQQMKRAEDLEKRLEAVQSESVPSRTKVPEPRAAAQIGASAGPDPETTSTSVHGPAETGSVVVASPRSPSPNVSLPPEAGETAREEEEAQVLAEDLEQTEPEQDRAASAGQDAATEAEQEAQRMRLFRCAFAQAIDLTVAKRTRPSVGNAAVSEEEDNKLFGRRQLRSFIAEVYSAKRLEDRRRDKTQQPRRQLHAVMQEILRRQHGVKRLVHQRSWQLLESVAQNASKDAAVGLFADFLDGTRDLEELSFYLYCSALLSSSIPEESQATPSKLPPGFVSKARCTRLVDLLFSDMPKALSVVEEEIERMVSSFASPTGGYPSFEEFSQSGSFYGGFVGGIDADNLCKALLEGWRVCSLLLSQSAPEFLWQAAVLAFTRADVHGRGWLDPHEVKYAEMTPALAKTRRSGDLPLGDQTSLGAFVFRVLNGLGSDAAPLQDASATVPSDTGRGLNQPEAPVNRCLQVCSAAFGSLERSLGVYLSWLLHSEEPRDRVVYQSVKSRIFGYRRADSMQDTWPMIHNLRCLLVLLLTHQFDMQLARQEASPEHLAWELTALLQILKESWRTGASREMVESGPEFGPELEEVGETYRDQKGPVTFSDAA</sequence>
<feature type="compositionally biased region" description="Acidic residues" evidence="5">
    <location>
        <begin position="2717"/>
        <end position="2727"/>
    </location>
</feature>
<feature type="coiled-coil region" evidence="4">
    <location>
        <begin position="2760"/>
        <end position="2794"/>
    </location>
</feature>
<feature type="compositionally biased region" description="Acidic residues" evidence="5">
    <location>
        <begin position="2971"/>
        <end position="2988"/>
    </location>
</feature>
<feature type="compositionally biased region" description="Basic and acidic residues" evidence="5">
    <location>
        <begin position="2016"/>
        <end position="2029"/>
    </location>
</feature>
<dbReference type="GO" id="GO:0016887">
    <property type="term" value="F:ATP hydrolysis activity"/>
    <property type="evidence" value="ECO:0007669"/>
    <property type="project" value="InterPro"/>
</dbReference>
<dbReference type="InterPro" id="IPR016024">
    <property type="entry name" value="ARM-type_fold"/>
</dbReference>
<feature type="region of interest" description="Disordered" evidence="5">
    <location>
        <begin position="2653"/>
        <end position="2733"/>
    </location>
</feature>
<feature type="region of interest" description="Disordered" evidence="5">
    <location>
        <begin position="2336"/>
        <end position="2368"/>
    </location>
</feature>
<dbReference type="SUPFAM" id="SSF117281">
    <property type="entry name" value="Kelch motif"/>
    <property type="match status" value="1"/>
</dbReference>
<organism evidence="6 7">
    <name type="scientific">Symbiodinium microadriaticum</name>
    <name type="common">Dinoflagellate</name>
    <name type="synonym">Zooxanthella microadriatica</name>
    <dbReference type="NCBI Taxonomy" id="2951"/>
    <lineage>
        <taxon>Eukaryota</taxon>
        <taxon>Sar</taxon>
        <taxon>Alveolata</taxon>
        <taxon>Dinophyceae</taxon>
        <taxon>Suessiales</taxon>
        <taxon>Symbiodiniaceae</taxon>
        <taxon>Symbiodinium</taxon>
    </lineage>
</organism>
<feature type="region of interest" description="Disordered" evidence="5">
    <location>
        <begin position="1366"/>
        <end position="1419"/>
    </location>
</feature>
<dbReference type="Gene3D" id="1.10.443.10">
    <property type="entry name" value="Intergrase catalytic core"/>
    <property type="match status" value="1"/>
</dbReference>
<evidence type="ECO:0000256" key="2">
    <source>
        <dbReference type="ARBA" id="ARBA00022840"/>
    </source>
</evidence>
<feature type="compositionally biased region" description="Low complexity" evidence="5">
    <location>
        <begin position="2947"/>
        <end position="2960"/>
    </location>
</feature>